<dbReference type="AlphaFoldDB" id="A0A2M7T5M6"/>
<keyword evidence="4" id="KW-1005">Bacterial flagellum biogenesis</keyword>
<dbReference type="Pfam" id="PF04316">
    <property type="entry name" value="FlgM"/>
    <property type="match status" value="1"/>
</dbReference>
<evidence type="ECO:0000256" key="6">
    <source>
        <dbReference type="ARBA" id="ARBA00023163"/>
    </source>
</evidence>
<keyword evidence="8" id="KW-0282">Flagellum</keyword>
<proteinExistence type="inferred from homology"/>
<evidence type="ECO:0000313" key="9">
    <source>
        <dbReference type="Proteomes" id="UP000230956"/>
    </source>
</evidence>
<keyword evidence="6" id="KW-0804">Transcription</keyword>
<dbReference type="InterPro" id="IPR031316">
    <property type="entry name" value="FlgM_C"/>
</dbReference>
<dbReference type="EMBL" id="PFNG01000232">
    <property type="protein sequence ID" value="PIZ35598.1"/>
    <property type="molecule type" value="Genomic_DNA"/>
</dbReference>
<dbReference type="InterPro" id="IPR035890">
    <property type="entry name" value="Anti-sigma-28_factor_FlgM_sf"/>
</dbReference>
<gene>
    <name evidence="8" type="primary">flgM</name>
    <name evidence="8" type="ORF">COY37_10030</name>
</gene>
<reference evidence="9" key="1">
    <citation type="submission" date="2017-09" db="EMBL/GenBank/DDBJ databases">
        <title>Depth-based differentiation of microbial function through sediment-hosted aquifers and enrichment of novel symbionts in the deep terrestrial subsurface.</title>
        <authorList>
            <person name="Probst A.J."/>
            <person name="Ladd B."/>
            <person name="Jarett J.K."/>
            <person name="Geller-Mcgrath D.E."/>
            <person name="Sieber C.M.K."/>
            <person name="Emerson J.B."/>
            <person name="Anantharaman K."/>
            <person name="Thomas B.C."/>
            <person name="Malmstrom R."/>
            <person name="Stieglmeier M."/>
            <person name="Klingl A."/>
            <person name="Woyke T."/>
            <person name="Ryan C.M."/>
            <person name="Banfield J.F."/>
        </authorList>
    </citation>
    <scope>NUCLEOTIDE SEQUENCE [LARGE SCALE GENOMIC DNA]</scope>
</reference>
<evidence type="ECO:0000256" key="2">
    <source>
        <dbReference type="ARBA" id="ARBA00017823"/>
    </source>
</evidence>
<evidence type="ECO:0000256" key="3">
    <source>
        <dbReference type="ARBA" id="ARBA00022491"/>
    </source>
</evidence>
<keyword evidence="5" id="KW-0805">Transcription regulation</keyword>
<dbReference type="GO" id="GO:0045892">
    <property type="term" value="P:negative regulation of DNA-templated transcription"/>
    <property type="evidence" value="ECO:0007669"/>
    <property type="project" value="InterPro"/>
</dbReference>
<evidence type="ECO:0000256" key="5">
    <source>
        <dbReference type="ARBA" id="ARBA00023015"/>
    </source>
</evidence>
<evidence type="ECO:0000256" key="4">
    <source>
        <dbReference type="ARBA" id="ARBA00022795"/>
    </source>
</evidence>
<dbReference type="Proteomes" id="UP000230956">
    <property type="component" value="Unassembled WGS sequence"/>
</dbReference>
<dbReference type="NCBIfam" id="TIGR03824">
    <property type="entry name" value="FlgM_jcvi"/>
    <property type="match status" value="1"/>
</dbReference>
<dbReference type="GO" id="GO:0044781">
    <property type="term" value="P:bacterial-type flagellum organization"/>
    <property type="evidence" value="ECO:0007669"/>
    <property type="project" value="UniProtKB-KW"/>
</dbReference>
<dbReference type="InterPro" id="IPR007412">
    <property type="entry name" value="FlgM"/>
</dbReference>
<evidence type="ECO:0000256" key="1">
    <source>
        <dbReference type="ARBA" id="ARBA00005322"/>
    </source>
</evidence>
<keyword evidence="8" id="KW-0969">Cilium</keyword>
<dbReference type="RefSeq" id="WP_286677436.1">
    <property type="nucleotide sequence ID" value="NZ_MNXI01000006.1"/>
</dbReference>
<comment type="caution">
    <text evidence="8">The sequence shown here is derived from an EMBL/GenBank/DDBJ whole genome shotgun (WGS) entry which is preliminary data.</text>
</comment>
<accession>A0A2M7T5M6</accession>
<feature type="domain" description="Anti-sigma-28 factor FlgM C-terminal" evidence="7">
    <location>
        <begin position="54"/>
        <end position="107"/>
    </location>
</feature>
<keyword evidence="8" id="KW-0966">Cell projection</keyword>
<comment type="similarity">
    <text evidence="1">Belongs to the FlgM family.</text>
</comment>
<organism evidence="8 9">
    <name type="scientific">Candidatus Aquicultor secundus</name>
    <dbReference type="NCBI Taxonomy" id="1973895"/>
    <lineage>
        <taxon>Bacteria</taxon>
        <taxon>Bacillati</taxon>
        <taxon>Actinomycetota</taxon>
        <taxon>Candidatus Aquicultoria</taxon>
        <taxon>Candidatus Aquicultorales</taxon>
        <taxon>Candidatus Aquicultoraceae</taxon>
        <taxon>Candidatus Aquicultor</taxon>
    </lineage>
</organism>
<keyword evidence="3" id="KW-0678">Repressor</keyword>
<dbReference type="SUPFAM" id="SSF101498">
    <property type="entry name" value="Anti-sigma factor FlgM"/>
    <property type="match status" value="1"/>
</dbReference>
<evidence type="ECO:0000313" key="8">
    <source>
        <dbReference type="EMBL" id="PIZ35598.1"/>
    </source>
</evidence>
<protein>
    <recommendedName>
        <fullName evidence="2">Negative regulator of flagellin synthesis</fullName>
    </recommendedName>
</protein>
<evidence type="ECO:0000259" key="7">
    <source>
        <dbReference type="Pfam" id="PF04316"/>
    </source>
</evidence>
<name>A0A2M7T5M6_9ACTN</name>
<sequence length="116" mass="12959">MLPITIGKWGEDMKISNEQVRKVLQGYVRQVENRKAEKAKSSESKVEGAAAKVDSVTITTRSQEVVKAKEVYEKLPDTRSDLVDELKSKIEAGKYNVASKEIADKIIHRAVVDETV</sequence>